<evidence type="ECO:0000313" key="3">
    <source>
        <dbReference type="Proteomes" id="UP000036261"/>
    </source>
</evidence>
<sequence length="102" mass="11522">MKYLSYISAIMILLLSIAPCLVEDSCMDEPFETSNSQQNDDNCNKNCCSPFFNCKTCAGFVVNSFHFSISGFVKQPEKKIMVTTIAAISDFRYSVWHPPKYA</sequence>
<dbReference type="AlphaFoldDB" id="A0A0J7IEU2"/>
<comment type="caution">
    <text evidence="2">The sequence shown here is derived from an EMBL/GenBank/DDBJ whole genome shotgun (WGS) entry which is preliminary data.</text>
</comment>
<evidence type="ECO:0000256" key="1">
    <source>
        <dbReference type="SAM" id="SignalP"/>
    </source>
</evidence>
<keyword evidence="1" id="KW-0732">Signal</keyword>
<dbReference type="Proteomes" id="UP000036261">
    <property type="component" value="Unassembled WGS sequence"/>
</dbReference>
<protein>
    <submittedName>
        <fullName evidence="2">Uncharacterized protein</fullName>
    </submittedName>
</protein>
<reference evidence="2 3" key="1">
    <citation type="journal article" date="2013" name="Int. J. Syst. Evol. Microbiol.">
        <title>Chryseobacterium angstadtii sp. nov., isolated from a newt tank.</title>
        <authorList>
            <person name="Kirk K.E."/>
            <person name="Hoffman J.A."/>
            <person name="Smith K.A."/>
            <person name="Strahan B.L."/>
            <person name="Failor K.C."/>
            <person name="Krebs J.E."/>
            <person name="Gale A.N."/>
            <person name="Do T.D."/>
            <person name="Sontag T.C."/>
            <person name="Batties A.M."/>
            <person name="Mistiszyn K."/>
            <person name="Newman J.D."/>
        </authorList>
    </citation>
    <scope>NUCLEOTIDE SEQUENCE [LARGE SCALE GENOMIC DNA]</scope>
    <source>
        <strain evidence="2 3">KM</strain>
    </source>
</reference>
<dbReference type="PATRIC" id="fig|558151.6.peg.1927"/>
<dbReference type="STRING" id="558151.ACM46_09195"/>
<organism evidence="2 3">
    <name type="scientific">Chryseobacterium angstadtii</name>
    <dbReference type="NCBI Taxonomy" id="558151"/>
    <lineage>
        <taxon>Bacteria</taxon>
        <taxon>Pseudomonadati</taxon>
        <taxon>Bacteroidota</taxon>
        <taxon>Flavobacteriia</taxon>
        <taxon>Flavobacteriales</taxon>
        <taxon>Weeksellaceae</taxon>
        <taxon>Chryseobacterium group</taxon>
        <taxon>Chryseobacterium</taxon>
    </lineage>
</organism>
<keyword evidence="3" id="KW-1185">Reference proteome</keyword>
<evidence type="ECO:0000313" key="2">
    <source>
        <dbReference type="EMBL" id="KMQ64441.1"/>
    </source>
</evidence>
<name>A0A0J7IEU2_9FLAO</name>
<feature type="chain" id="PRO_5005288281" evidence="1">
    <location>
        <begin position="23"/>
        <end position="102"/>
    </location>
</feature>
<accession>A0A0J7IEU2</accession>
<proteinExistence type="predicted"/>
<gene>
    <name evidence="2" type="ORF">ACM46_09195</name>
</gene>
<dbReference type="EMBL" id="LFND01000003">
    <property type="protein sequence ID" value="KMQ64441.1"/>
    <property type="molecule type" value="Genomic_DNA"/>
</dbReference>
<feature type="signal peptide" evidence="1">
    <location>
        <begin position="1"/>
        <end position="22"/>
    </location>
</feature>